<dbReference type="SMART" id="SM00715">
    <property type="entry name" value="LA"/>
    <property type="match status" value="1"/>
</dbReference>
<dbReference type="Pfam" id="PF05383">
    <property type="entry name" value="La"/>
    <property type="match status" value="1"/>
</dbReference>
<evidence type="ECO:0000256" key="1">
    <source>
        <dbReference type="ARBA" id="ARBA00022884"/>
    </source>
</evidence>
<feature type="domain" description="HTH La-type RNA-binding" evidence="4">
    <location>
        <begin position="194"/>
        <end position="285"/>
    </location>
</feature>
<dbReference type="GO" id="GO:0000339">
    <property type="term" value="F:RNA cap binding"/>
    <property type="evidence" value="ECO:0007669"/>
    <property type="project" value="InterPro"/>
</dbReference>
<dbReference type="GO" id="GO:0045727">
    <property type="term" value="P:positive regulation of translation"/>
    <property type="evidence" value="ECO:0007669"/>
    <property type="project" value="TreeGrafter"/>
</dbReference>
<dbReference type="Gene3D" id="1.10.10.10">
    <property type="entry name" value="Winged helix-like DNA-binding domain superfamily/Winged helix DNA-binding domain"/>
    <property type="match status" value="1"/>
</dbReference>
<feature type="compositionally biased region" description="Basic and acidic residues" evidence="3">
    <location>
        <begin position="88"/>
        <end position="98"/>
    </location>
</feature>
<feature type="compositionally biased region" description="Pro residues" evidence="3">
    <location>
        <begin position="45"/>
        <end position="58"/>
    </location>
</feature>
<evidence type="ECO:0000256" key="2">
    <source>
        <dbReference type="PROSITE-ProRule" id="PRU00332"/>
    </source>
</evidence>
<dbReference type="SMART" id="SM00684">
    <property type="entry name" value="DM15"/>
    <property type="match status" value="3"/>
</dbReference>
<protein>
    <recommendedName>
        <fullName evidence="4">HTH La-type RNA-binding domain-containing protein</fullName>
    </recommendedName>
</protein>
<dbReference type="AlphaFoldDB" id="A0AAD9NYE7"/>
<dbReference type="PANTHER" id="PTHR22792">
    <property type="entry name" value="LUPUS LA PROTEIN-RELATED"/>
    <property type="match status" value="1"/>
</dbReference>
<dbReference type="Pfam" id="PF21071">
    <property type="entry name" value="LARP1_HEAT"/>
    <property type="match status" value="1"/>
</dbReference>
<dbReference type="EMBL" id="JAODUO010000253">
    <property type="protein sequence ID" value="KAK2184770.1"/>
    <property type="molecule type" value="Genomic_DNA"/>
</dbReference>
<feature type="compositionally biased region" description="Basic and acidic residues" evidence="3">
    <location>
        <begin position="147"/>
        <end position="157"/>
    </location>
</feature>
<dbReference type="SUPFAM" id="SSF46785">
    <property type="entry name" value="Winged helix' DNA-binding domain"/>
    <property type="match status" value="1"/>
</dbReference>
<feature type="compositionally biased region" description="Pro residues" evidence="3">
    <location>
        <begin position="502"/>
        <end position="520"/>
    </location>
</feature>
<feature type="region of interest" description="Disordered" evidence="3">
    <location>
        <begin position="429"/>
        <end position="448"/>
    </location>
</feature>
<dbReference type="InterPro" id="IPR045180">
    <property type="entry name" value="La_dom_prot"/>
</dbReference>
<dbReference type="InterPro" id="IPR006607">
    <property type="entry name" value="DM15"/>
</dbReference>
<keyword evidence="6" id="KW-1185">Reference proteome</keyword>
<name>A0AAD9NYE7_RIDPI</name>
<dbReference type="InterPro" id="IPR036390">
    <property type="entry name" value="WH_DNA-bd_sf"/>
</dbReference>
<evidence type="ECO:0000313" key="6">
    <source>
        <dbReference type="Proteomes" id="UP001209878"/>
    </source>
</evidence>
<dbReference type="GO" id="GO:0048255">
    <property type="term" value="P:mRNA stabilization"/>
    <property type="evidence" value="ECO:0007669"/>
    <property type="project" value="InterPro"/>
</dbReference>
<accession>A0AAD9NYE7</accession>
<feature type="compositionally biased region" description="Polar residues" evidence="3">
    <location>
        <begin position="918"/>
        <end position="931"/>
    </location>
</feature>
<dbReference type="PROSITE" id="PS50961">
    <property type="entry name" value="HTH_LA"/>
    <property type="match status" value="1"/>
</dbReference>
<dbReference type="Proteomes" id="UP001209878">
    <property type="component" value="Unassembled WGS sequence"/>
</dbReference>
<evidence type="ECO:0000256" key="3">
    <source>
        <dbReference type="SAM" id="MobiDB-lite"/>
    </source>
</evidence>
<feature type="compositionally biased region" description="Basic and acidic residues" evidence="3">
    <location>
        <begin position="838"/>
        <end position="849"/>
    </location>
</feature>
<dbReference type="FunFam" id="1.10.10.10:FF:000131">
    <property type="entry name" value="la-related protein 1B isoform X2"/>
    <property type="match status" value="1"/>
</dbReference>
<feature type="region of interest" description="Disordered" evidence="3">
    <location>
        <begin position="1"/>
        <end position="157"/>
    </location>
</feature>
<feature type="compositionally biased region" description="Low complexity" evidence="3">
    <location>
        <begin position="68"/>
        <end position="83"/>
    </location>
</feature>
<proteinExistence type="predicted"/>
<sequence>MEKPKVIKASLSNSKVDVKASDFSDTTNWPTLNEVVENKQNKPTVAPPTTPPAVPEPEPVSKEELPPEKQLPSSPPSKKLPSSDSGEDSSKENKENGNSEKNQLKAANKKKGNKQKWVPMEIEHPKKDRSGRKGKGRGGDLSSRSHRRDDTRSDGGYKGHMQYYFDEQYYLDSAVPAPLFNGTIYFNNLPARQVEEDPLVKEHVLKQIEYYFSGDNLQRDYFLRRNMDKEGWIPFSLIASFHRIQALTQNVQLIIQTMQESEKVEISADQLYIRTKEDPEKWPIEGPDVHLSSLKADVPEFVPGKMYQRTESAPTSPYAPSDGGREGKKDITGYELTYHGYKMAALSSSAPELEGMWTEVRRKQRAKALKGSATAEDSGCLQEPEELDFMFDEEIDAFNGGRQNSFTEWSDDSDDELDDRMLSKILIVTQTPPSSRKHPGGDRTSDYTPRAKISAELAMVINDGLFYYEQEELAEQDVKDWFTQYKTLQLISKEEFQSIHPQQPPVPSNQTVPPPPPPPETTGEAGSKAVPCRLKSLSSTSSDVAHSLPADIPSHDNVPRTPRTPGRNDPKRGPRFYPVVKETAKQDPQTPRKRKTRHSSNPPVESHVGWVFDSKDHKSGRERTISTTSSAGQSVPVTQLLQAYHSAPSYQHPSHELLQDTGFVWIRYNKYHSRCLKERKKFGVGQSQEMNTLFRFWSFFLRQNFNTKLYKEFRQLANEDAAAGYRYGIECLFRFYSYGLEKKFRQELFQDFQEETLGDCDNGQLYGLEKFWAFLKYSRCKVTIDKRLKQLLSKYKRLEDFRVEPPMADGAAGDSQPRERRESGHHPASSQPKKDKKKPSEHSTKDTSRHKGRRSRQTSQCDTNAPDHGDATKSAGNKRDGHLPKSQVAPSTNPAKAATSSVSATKTKVTDVKVAGHSQESSSESTQPASG</sequence>
<feature type="compositionally biased region" description="Basic and acidic residues" evidence="3">
    <location>
        <begin position="816"/>
        <end position="825"/>
    </location>
</feature>
<dbReference type="GO" id="GO:0005829">
    <property type="term" value="C:cytosol"/>
    <property type="evidence" value="ECO:0007669"/>
    <property type="project" value="TreeGrafter"/>
</dbReference>
<evidence type="ECO:0000313" key="5">
    <source>
        <dbReference type="EMBL" id="KAK2184770.1"/>
    </source>
</evidence>
<feature type="region of interest" description="Disordered" evidence="3">
    <location>
        <begin position="500"/>
        <end position="608"/>
    </location>
</feature>
<organism evidence="5 6">
    <name type="scientific">Ridgeia piscesae</name>
    <name type="common">Tubeworm</name>
    <dbReference type="NCBI Taxonomy" id="27915"/>
    <lineage>
        <taxon>Eukaryota</taxon>
        <taxon>Metazoa</taxon>
        <taxon>Spiralia</taxon>
        <taxon>Lophotrochozoa</taxon>
        <taxon>Annelida</taxon>
        <taxon>Polychaeta</taxon>
        <taxon>Sedentaria</taxon>
        <taxon>Canalipalpata</taxon>
        <taxon>Sabellida</taxon>
        <taxon>Siboglinidae</taxon>
        <taxon>Ridgeia</taxon>
    </lineage>
</organism>
<dbReference type="GO" id="GO:0010494">
    <property type="term" value="C:cytoplasmic stress granule"/>
    <property type="evidence" value="ECO:0007669"/>
    <property type="project" value="TreeGrafter"/>
</dbReference>
<keyword evidence="1 2" id="KW-0694">RNA-binding</keyword>
<feature type="compositionally biased region" description="Basic and acidic residues" evidence="3">
    <location>
        <begin position="865"/>
        <end position="883"/>
    </location>
</feature>
<dbReference type="InterPro" id="IPR006630">
    <property type="entry name" value="La_HTH"/>
</dbReference>
<comment type="caution">
    <text evidence="5">The sequence shown here is derived from an EMBL/GenBank/DDBJ whole genome shotgun (WGS) entry which is preliminary data.</text>
</comment>
<gene>
    <name evidence="5" type="ORF">NP493_253g02002</name>
</gene>
<dbReference type="InterPro" id="IPR036388">
    <property type="entry name" value="WH-like_DNA-bd_sf"/>
</dbReference>
<dbReference type="PANTHER" id="PTHR22792:SF132">
    <property type="entry name" value="LA-RELATED PROTEIN 1"/>
    <property type="match status" value="1"/>
</dbReference>
<evidence type="ECO:0000259" key="4">
    <source>
        <dbReference type="PROSITE" id="PS50961"/>
    </source>
</evidence>
<feature type="region of interest" description="Disordered" evidence="3">
    <location>
        <begin position="805"/>
        <end position="931"/>
    </location>
</feature>
<feature type="compositionally biased region" description="Low complexity" evidence="3">
    <location>
        <begin position="895"/>
        <end position="915"/>
    </location>
</feature>
<reference evidence="5" key="1">
    <citation type="journal article" date="2023" name="Mol. Biol. Evol.">
        <title>Third-Generation Sequencing Reveals the Adaptive Role of the Epigenome in Three Deep-Sea Polychaetes.</title>
        <authorList>
            <person name="Perez M."/>
            <person name="Aroh O."/>
            <person name="Sun Y."/>
            <person name="Lan Y."/>
            <person name="Juniper S.K."/>
            <person name="Young C.R."/>
            <person name="Angers B."/>
            <person name="Qian P.Y."/>
        </authorList>
    </citation>
    <scope>NUCLEOTIDE SEQUENCE</scope>
    <source>
        <strain evidence="5">R07B-5</strain>
    </source>
</reference>